<dbReference type="SUPFAM" id="SSF103473">
    <property type="entry name" value="MFS general substrate transporter"/>
    <property type="match status" value="1"/>
</dbReference>
<reference evidence="9 10" key="1">
    <citation type="submission" date="2021-06" db="EMBL/GenBank/DDBJ databases">
        <title>Genome-based taxonomic framework of Microbacterium strains isolated from marine environment, the description of four new species and reclassification of four preexisting species.</title>
        <authorList>
            <person name="Lee S.D."/>
            <person name="Kim S.-M."/>
            <person name="Byeon Y.-S."/>
            <person name="Yang H.L."/>
            <person name="Kim I.S."/>
        </authorList>
    </citation>
    <scope>NUCLEOTIDE SEQUENCE [LARGE SCALE GENOMIC DNA]</scope>
    <source>
        <strain evidence="9 10">KSW4-10</strain>
    </source>
</reference>
<keyword evidence="4 7" id="KW-0812">Transmembrane</keyword>
<dbReference type="Gene3D" id="1.20.1250.20">
    <property type="entry name" value="MFS general substrate transporter like domains"/>
    <property type="match status" value="1"/>
</dbReference>
<feature type="transmembrane region" description="Helical" evidence="7">
    <location>
        <begin position="379"/>
        <end position="395"/>
    </location>
</feature>
<feature type="transmembrane region" description="Helical" evidence="7">
    <location>
        <begin position="311"/>
        <end position="329"/>
    </location>
</feature>
<evidence type="ECO:0000256" key="6">
    <source>
        <dbReference type="ARBA" id="ARBA00023136"/>
    </source>
</evidence>
<dbReference type="Pfam" id="PF05977">
    <property type="entry name" value="MFS_3"/>
    <property type="match status" value="1"/>
</dbReference>
<feature type="transmembrane region" description="Helical" evidence="7">
    <location>
        <begin position="350"/>
        <end position="373"/>
    </location>
</feature>
<feature type="transmembrane region" description="Helical" evidence="7">
    <location>
        <begin position="258"/>
        <end position="278"/>
    </location>
</feature>
<accession>A0ABY4IWG2</accession>
<keyword evidence="2" id="KW-0813">Transport</keyword>
<dbReference type="InterPro" id="IPR010290">
    <property type="entry name" value="TM_effector"/>
</dbReference>
<dbReference type="RefSeq" id="WP_205802301.1">
    <property type="nucleotide sequence ID" value="NZ_CP078078.1"/>
</dbReference>
<feature type="transmembrane region" description="Helical" evidence="7">
    <location>
        <begin position="77"/>
        <end position="98"/>
    </location>
</feature>
<proteinExistence type="predicted"/>
<feature type="transmembrane region" description="Helical" evidence="7">
    <location>
        <begin position="104"/>
        <end position="129"/>
    </location>
</feature>
<keyword evidence="3" id="KW-1003">Cell membrane</keyword>
<evidence type="ECO:0000256" key="4">
    <source>
        <dbReference type="ARBA" id="ARBA00022692"/>
    </source>
</evidence>
<feature type="transmembrane region" description="Helical" evidence="7">
    <location>
        <begin position="222"/>
        <end position="246"/>
    </location>
</feature>
<dbReference type="PANTHER" id="PTHR23513:SF6">
    <property type="entry name" value="MAJOR FACILITATOR SUPERFAMILY ASSOCIATED DOMAIN-CONTAINING PROTEIN"/>
    <property type="match status" value="1"/>
</dbReference>
<feature type="transmembrane region" description="Helical" evidence="7">
    <location>
        <begin position="20"/>
        <end position="43"/>
    </location>
</feature>
<feature type="transmembrane region" description="Helical" evidence="7">
    <location>
        <begin position="285"/>
        <end position="305"/>
    </location>
</feature>
<dbReference type="PANTHER" id="PTHR23513">
    <property type="entry name" value="INTEGRAL MEMBRANE EFFLUX PROTEIN-RELATED"/>
    <property type="match status" value="1"/>
</dbReference>
<evidence type="ECO:0000259" key="8">
    <source>
        <dbReference type="PROSITE" id="PS50850"/>
    </source>
</evidence>
<dbReference type="CDD" id="cd06173">
    <property type="entry name" value="MFS_MefA_like"/>
    <property type="match status" value="1"/>
</dbReference>
<evidence type="ECO:0000256" key="2">
    <source>
        <dbReference type="ARBA" id="ARBA00022448"/>
    </source>
</evidence>
<evidence type="ECO:0000256" key="7">
    <source>
        <dbReference type="SAM" id="Phobius"/>
    </source>
</evidence>
<name>A0ABY4IWG2_9MICO</name>
<feature type="domain" description="Major facilitator superfamily (MFS) profile" evidence="8">
    <location>
        <begin position="1"/>
        <end position="400"/>
    </location>
</feature>
<evidence type="ECO:0000313" key="10">
    <source>
        <dbReference type="Proteomes" id="UP000830631"/>
    </source>
</evidence>
<keyword evidence="10" id="KW-1185">Reference proteome</keyword>
<evidence type="ECO:0000256" key="3">
    <source>
        <dbReference type="ARBA" id="ARBA00022475"/>
    </source>
</evidence>
<organism evidence="9 10">
    <name type="scientific">Microbacterium aurugineum</name>
    <dbReference type="NCBI Taxonomy" id="2851642"/>
    <lineage>
        <taxon>Bacteria</taxon>
        <taxon>Bacillati</taxon>
        <taxon>Actinomycetota</taxon>
        <taxon>Actinomycetes</taxon>
        <taxon>Micrococcales</taxon>
        <taxon>Microbacteriaceae</taxon>
        <taxon>Microbacterium</taxon>
    </lineage>
</organism>
<evidence type="ECO:0000313" key="9">
    <source>
        <dbReference type="EMBL" id="UPL17119.1"/>
    </source>
</evidence>
<comment type="subcellular location">
    <subcellularLocation>
        <location evidence="1">Cell membrane</location>
        <topology evidence="1">Multi-pass membrane protein</topology>
    </subcellularLocation>
</comment>
<dbReference type="EMBL" id="CP078078">
    <property type="protein sequence ID" value="UPL17119.1"/>
    <property type="molecule type" value="Genomic_DNA"/>
</dbReference>
<sequence length="417" mass="43142">MSSVTSKLPRSFVRVGWSGVLVQFAEQVSLAAAPLVAVLVFSASPAQTAVLQVAHTLPFLLFAIPVGLLVDRLNRRTVLIVSESLRAVTLALAIVLLVTEVLTFSQLVLIGFLGAVGTVAFSVAMPAVVPQLVDRDQLIQANRWVELGRSAALIAGPASAGMLASWLGASSAFVVATTLCVLGILLLLRLDIPPQSGAPRRPILRDLREAARFGWSTPVLRTIILTSFGFNIGWFIIQAIFVVYAVDILLMTPVHVGYALAASGVGMAVGAAVSPAITRRLSLGGAALLGPLGGFGAALALAATLVAPTSVLAMLSYFLFGFGPVIWAITTTSIRQAITPVEMLGRVSSLLVVATYGARPVGAALAALVSVFWGTTGCLLLATALFAAQLLYVALSPLAKLRSLQGAAATNADPSGG</sequence>
<feature type="transmembrane region" description="Helical" evidence="7">
    <location>
        <begin position="173"/>
        <end position="192"/>
    </location>
</feature>
<dbReference type="InterPro" id="IPR036259">
    <property type="entry name" value="MFS_trans_sf"/>
</dbReference>
<evidence type="ECO:0000256" key="1">
    <source>
        <dbReference type="ARBA" id="ARBA00004651"/>
    </source>
</evidence>
<protein>
    <submittedName>
        <fullName evidence="9">MFS transporter</fullName>
    </submittedName>
</protein>
<dbReference type="PROSITE" id="PS50850">
    <property type="entry name" value="MFS"/>
    <property type="match status" value="1"/>
</dbReference>
<dbReference type="Proteomes" id="UP000830631">
    <property type="component" value="Chromosome"/>
</dbReference>
<keyword evidence="6 7" id="KW-0472">Membrane</keyword>
<evidence type="ECO:0000256" key="5">
    <source>
        <dbReference type="ARBA" id="ARBA00022989"/>
    </source>
</evidence>
<dbReference type="InterPro" id="IPR020846">
    <property type="entry name" value="MFS_dom"/>
</dbReference>
<gene>
    <name evidence="9" type="ORF">KV397_04745</name>
</gene>
<keyword evidence="5 7" id="KW-1133">Transmembrane helix</keyword>
<feature type="transmembrane region" description="Helical" evidence="7">
    <location>
        <begin position="49"/>
        <end position="70"/>
    </location>
</feature>